<dbReference type="SUPFAM" id="SSF53474">
    <property type="entry name" value="alpha/beta-Hydrolases"/>
    <property type="match status" value="1"/>
</dbReference>
<proteinExistence type="predicted"/>
<organism evidence="1 2">
    <name type="scientific">Trifolium medium</name>
    <dbReference type="NCBI Taxonomy" id="97028"/>
    <lineage>
        <taxon>Eukaryota</taxon>
        <taxon>Viridiplantae</taxon>
        <taxon>Streptophyta</taxon>
        <taxon>Embryophyta</taxon>
        <taxon>Tracheophyta</taxon>
        <taxon>Spermatophyta</taxon>
        <taxon>Magnoliopsida</taxon>
        <taxon>eudicotyledons</taxon>
        <taxon>Gunneridae</taxon>
        <taxon>Pentapetalae</taxon>
        <taxon>rosids</taxon>
        <taxon>fabids</taxon>
        <taxon>Fabales</taxon>
        <taxon>Fabaceae</taxon>
        <taxon>Papilionoideae</taxon>
        <taxon>50 kb inversion clade</taxon>
        <taxon>NPAAA clade</taxon>
        <taxon>Hologalegina</taxon>
        <taxon>IRL clade</taxon>
        <taxon>Trifolieae</taxon>
        <taxon>Trifolium</taxon>
    </lineage>
</organism>
<evidence type="ECO:0000313" key="1">
    <source>
        <dbReference type="EMBL" id="MCH87740.1"/>
    </source>
</evidence>
<dbReference type="Gene3D" id="3.40.50.1820">
    <property type="entry name" value="alpha/beta hydrolase"/>
    <property type="match status" value="1"/>
</dbReference>
<protein>
    <submittedName>
        <fullName evidence="1">Epoxide hydrolase 4-like</fullName>
    </submittedName>
</protein>
<gene>
    <name evidence="1" type="ORF">A2U01_0008618</name>
</gene>
<dbReference type="EMBL" id="LXQA010012820">
    <property type="protein sequence ID" value="MCH87740.1"/>
    <property type="molecule type" value="Genomic_DNA"/>
</dbReference>
<dbReference type="PANTHER" id="PTHR43689:SF53">
    <property type="entry name" value="ALPHA_BETA-HYDROLASES SUPERFAMILY PROTEIN"/>
    <property type="match status" value="1"/>
</dbReference>
<dbReference type="GO" id="GO:0016787">
    <property type="term" value="F:hydrolase activity"/>
    <property type="evidence" value="ECO:0007669"/>
    <property type="project" value="UniProtKB-KW"/>
</dbReference>
<dbReference type="InterPro" id="IPR029058">
    <property type="entry name" value="AB_hydrolase_fold"/>
</dbReference>
<evidence type="ECO:0000313" key="2">
    <source>
        <dbReference type="Proteomes" id="UP000265520"/>
    </source>
</evidence>
<sequence>CYHDTSKVTDELVQIILSPGLEPGAAEVFLEFICYSDGPLPEELLPQVKCPVLIAWGDKDPWEPVEMGRNYGNFDSVEDFIVLPNVGHCPQETDNSTFIWTPHKDTSRNY</sequence>
<dbReference type="Proteomes" id="UP000265520">
    <property type="component" value="Unassembled WGS sequence"/>
</dbReference>
<dbReference type="AlphaFoldDB" id="A0A392MJR3"/>
<feature type="non-terminal residue" evidence="1">
    <location>
        <position position="1"/>
    </location>
</feature>
<reference evidence="1 2" key="1">
    <citation type="journal article" date="2018" name="Front. Plant Sci.">
        <title>Red Clover (Trifolium pratense) and Zigzag Clover (T. medium) - A Picture of Genomic Similarities and Differences.</title>
        <authorList>
            <person name="Dluhosova J."/>
            <person name="Istvanek J."/>
            <person name="Nedelnik J."/>
            <person name="Repkova J."/>
        </authorList>
    </citation>
    <scope>NUCLEOTIDE SEQUENCE [LARGE SCALE GENOMIC DNA]</scope>
    <source>
        <strain evidence="2">cv. 10/8</strain>
        <tissue evidence="1">Leaf</tissue>
    </source>
</reference>
<accession>A0A392MJR3</accession>
<keyword evidence="2" id="KW-1185">Reference proteome</keyword>
<keyword evidence="1" id="KW-0378">Hydrolase</keyword>
<name>A0A392MJR3_9FABA</name>
<comment type="caution">
    <text evidence="1">The sequence shown here is derived from an EMBL/GenBank/DDBJ whole genome shotgun (WGS) entry which is preliminary data.</text>
</comment>
<dbReference type="PANTHER" id="PTHR43689">
    <property type="entry name" value="HYDROLASE"/>
    <property type="match status" value="1"/>
</dbReference>